<protein>
    <submittedName>
        <fullName evidence="1">DUF2461 domain-containing protein</fullName>
    </submittedName>
</protein>
<sequence length="207" mass="22948">MAFTGFDEDAVAFYRELTLSNDRAFWLANRDRYEARVVAPMHELAAQLEGEFGAGKLFRPYRDVRFSADKSPYKLHAGMTFERGGYVQVSAEGLAAGAGVYVFDREQLVRYRRAVDAPLSGAALEAALQAVADAGHGIEISDALKTTPRGFDAGHPRIGLLRYKGLVTWEDWGIPDWFGTPEAADHVAAFLRASEPVTAWLREHVRD</sequence>
<dbReference type="EMBL" id="CP157390">
    <property type="protein sequence ID" value="XBM49344.1"/>
    <property type="molecule type" value="Genomic_DNA"/>
</dbReference>
<dbReference type="AlphaFoldDB" id="A0AAU7GFB9"/>
<evidence type="ECO:0000313" key="1">
    <source>
        <dbReference type="EMBL" id="XBM49344.1"/>
    </source>
</evidence>
<dbReference type="Pfam" id="PF09365">
    <property type="entry name" value="DUF2461"/>
    <property type="match status" value="1"/>
</dbReference>
<gene>
    <name evidence="1" type="ORF">AAME72_05640</name>
</gene>
<dbReference type="InterPro" id="IPR012808">
    <property type="entry name" value="CHP02453"/>
</dbReference>
<reference evidence="1" key="1">
    <citation type="submission" date="2024-05" db="EMBL/GenBank/DDBJ databases">
        <title>The Natural Products Discovery Center: Release of the First 8490 Sequenced Strains for Exploring Actinobacteria Biosynthetic Diversity.</title>
        <authorList>
            <person name="Kalkreuter E."/>
            <person name="Kautsar S.A."/>
            <person name="Yang D."/>
            <person name="Bader C.D."/>
            <person name="Teijaro C.N."/>
            <person name="Fluegel L."/>
            <person name="Davis C.M."/>
            <person name="Simpson J.R."/>
            <person name="Lauterbach L."/>
            <person name="Steele A.D."/>
            <person name="Gui C."/>
            <person name="Meng S."/>
            <person name="Li G."/>
            <person name="Viehrig K."/>
            <person name="Ye F."/>
            <person name="Su P."/>
            <person name="Kiefer A.F."/>
            <person name="Nichols A."/>
            <person name="Cepeda A.J."/>
            <person name="Yan W."/>
            <person name="Fan B."/>
            <person name="Jiang Y."/>
            <person name="Adhikari A."/>
            <person name="Zheng C.-J."/>
            <person name="Schuster L."/>
            <person name="Cowan T.M."/>
            <person name="Smanski M.J."/>
            <person name="Chevrette M.G."/>
            <person name="de Carvalho L.P.S."/>
            <person name="Shen B."/>
        </authorList>
    </citation>
    <scope>NUCLEOTIDE SEQUENCE</scope>
    <source>
        <strain evidence="1">NPDC080035</strain>
    </source>
</reference>
<dbReference type="PANTHER" id="PTHR36452">
    <property type="entry name" value="CHROMOSOME 12, WHOLE GENOME SHOTGUN SEQUENCE"/>
    <property type="match status" value="1"/>
</dbReference>
<name>A0AAU7GFB9_9MICO</name>
<dbReference type="RefSeq" id="WP_348789262.1">
    <property type="nucleotide sequence ID" value="NZ_CP157390.1"/>
</dbReference>
<proteinExistence type="predicted"/>
<organism evidence="1">
    <name type="scientific">Leifsonia sp. NPDC080035</name>
    <dbReference type="NCBI Taxonomy" id="3143936"/>
    <lineage>
        <taxon>Bacteria</taxon>
        <taxon>Bacillati</taxon>
        <taxon>Actinomycetota</taxon>
        <taxon>Actinomycetes</taxon>
        <taxon>Micrococcales</taxon>
        <taxon>Microbacteriaceae</taxon>
        <taxon>Leifsonia</taxon>
    </lineage>
</organism>
<dbReference type="PIRSF" id="PIRSF028451">
    <property type="entry name" value="UCP028451"/>
    <property type="match status" value="1"/>
</dbReference>
<dbReference type="PANTHER" id="PTHR36452:SF1">
    <property type="entry name" value="DUF2461 DOMAIN-CONTAINING PROTEIN"/>
    <property type="match status" value="1"/>
</dbReference>
<dbReference type="InterPro" id="IPR015996">
    <property type="entry name" value="UCP028451"/>
</dbReference>
<accession>A0AAU7GFB9</accession>
<dbReference type="NCBIfam" id="TIGR02453">
    <property type="entry name" value="TIGR02453 family protein"/>
    <property type="match status" value="1"/>
</dbReference>